<dbReference type="Gene3D" id="3.90.79.10">
    <property type="entry name" value="Nucleoside Triphosphate Pyrophosphohydrolase"/>
    <property type="match status" value="1"/>
</dbReference>
<dbReference type="InterPro" id="IPR000086">
    <property type="entry name" value="NUDIX_hydrolase_dom"/>
</dbReference>
<dbReference type="InterPro" id="IPR056375">
    <property type="entry name" value="Idi_bact"/>
</dbReference>
<comment type="caution">
    <text evidence="13">The sequence shown here is derived from an EMBL/GenBank/DDBJ whole genome shotgun (WGS) entry which is preliminary data.</text>
</comment>
<evidence type="ECO:0000256" key="4">
    <source>
        <dbReference type="ARBA" id="ARBA00022490"/>
    </source>
</evidence>
<dbReference type="InterPro" id="IPR015797">
    <property type="entry name" value="NUDIX_hydrolase-like_dom_sf"/>
</dbReference>
<keyword evidence="8" id="KW-0414">Isoprene biosynthesis</keyword>
<feature type="active site" evidence="11">
    <location>
        <position position="109"/>
    </location>
</feature>
<feature type="domain" description="Nudix hydrolase" evidence="12">
    <location>
        <begin position="25"/>
        <end position="157"/>
    </location>
</feature>
<dbReference type="OrthoDB" id="9809458at2"/>
<keyword evidence="9 13" id="KW-0413">Isomerase</keyword>
<dbReference type="HAMAP" id="MF_00202">
    <property type="entry name" value="Idi"/>
    <property type="match status" value="1"/>
</dbReference>
<organism evidence="13 14">
    <name type="scientific">Dysgonomonas alginatilytica</name>
    <dbReference type="NCBI Taxonomy" id="1605892"/>
    <lineage>
        <taxon>Bacteria</taxon>
        <taxon>Pseudomonadati</taxon>
        <taxon>Bacteroidota</taxon>
        <taxon>Bacteroidia</taxon>
        <taxon>Bacteroidales</taxon>
        <taxon>Dysgonomonadaceae</taxon>
        <taxon>Dysgonomonas</taxon>
    </lineage>
</organism>
<protein>
    <recommendedName>
        <fullName evidence="3 10">Isopentenyl-diphosphate delta-isomerase</fullName>
        <ecNumber evidence="3 10">5.3.3.2</ecNumber>
    </recommendedName>
</protein>
<keyword evidence="4" id="KW-0963">Cytoplasm</keyword>
<evidence type="ECO:0000256" key="9">
    <source>
        <dbReference type="ARBA" id="ARBA00023235"/>
    </source>
</evidence>
<dbReference type="PROSITE" id="PS51462">
    <property type="entry name" value="NUDIX"/>
    <property type="match status" value="1"/>
</dbReference>
<evidence type="ECO:0000256" key="7">
    <source>
        <dbReference type="ARBA" id="ARBA00023211"/>
    </source>
</evidence>
<dbReference type="GO" id="GO:0005737">
    <property type="term" value="C:cytoplasm"/>
    <property type="evidence" value="ECO:0007669"/>
    <property type="project" value="TreeGrafter"/>
</dbReference>
<proteinExistence type="inferred from homology"/>
<dbReference type="PIRSF" id="PIRSF018427">
    <property type="entry name" value="Isopntndiph_ism"/>
    <property type="match status" value="1"/>
</dbReference>
<dbReference type="GO" id="GO:0050992">
    <property type="term" value="P:dimethylallyl diphosphate biosynthetic process"/>
    <property type="evidence" value="ECO:0007669"/>
    <property type="project" value="UniProtKB-UniPathway"/>
</dbReference>
<evidence type="ECO:0000256" key="2">
    <source>
        <dbReference type="ARBA" id="ARBA00007579"/>
    </source>
</evidence>
<evidence type="ECO:0000313" key="13">
    <source>
        <dbReference type="EMBL" id="PXV68200.1"/>
    </source>
</evidence>
<dbReference type="UniPathway" id="UPA00059">
    <property type="reaction ID" value="UER00104"/>
</dbReference>
<evidence type="ECO:0000259" key="12">
    <source>
        <dbReference type="PROSITE" id="PS51462"/>
    </source>
</evidence>
<gene>
    <name evidence="13" type="ORF">CLV62_102232</name>
</gene>
<dbReference type="PANTHER" id="PTHR10885:SF0">
    <property type="entry name" value="ISOPENTENYL-DIPHOSPHATE DELTA-ISOMERASE"/>
    <property type="match status" value="1"/>
</dbReference>
<comment type="pathway">
    <text evidence="1">Isoprenoid biosynthesis; dimethylallyl diphosphate biosynthesis; dimethylallyl diphosphate from isopentenyl diphosphate: step 1/1.</text>
</comment>
<accession>A0A2V3PSQ0</accession>
<evidence type="ECO:0000313" key="14">
    <source>
        <dbReference type="Proteomes" id="UP000247973"/>
    </source>
</evidence>
<dbReference type="Pfam" id="PF00293">
    <property type="entry name" value="NUDIX"/>
    <property type="match status" value="1"/>
</dbReference>
<evidence type="ECO:0000256" key="1">
    <source>
        <dbReference type="ARBA" id="ARBA00004826"/>
    </source>
</evidence>
<dbReference type="GO" id="GO:0009240">
    <property type="term" value="P:isopentenyl diphosphate biosynthetic process"/>
    <property type="evidence" value="ECO:0007669"/>
    <property type="project" value="TreeGrafter"/>
</dbReference>
<feature type="active site" evidence="11">
    <location>
        <position position="62"/>
    </location>
</feature>
<dbReference type="RefSeq" id="WP_110309478.1">
    <property type="nucleotide sequence ID" value="NZ_QICL01000002.1"/>
</dbReference>
<dbReference type="EC" id="5.3.3.2" evidence="3 10"/>
<dbReference type="GO" id="GO:0004452">
    <property type="term" value="F:isopentenyl-diphosphate delta-isomerase activity"/>
    <property type="evidence" value="ECO:0007669"/>
    <property type="project" value="UniProtKB-UniRule"/>
</dbReference>
<keyword evidence="6" id="KW-0460">Magnesium</keyword>
<comment type="similarity">
    <text evidence="2">Belongs to the IPP isomerase type 1 family.</text>
</comment>
<evidence type="ECO:0000256" key="11">
    <source>
        <dbReference type="PIRSR" id="PIRSR018427-1"/>
    </source>
</evidence>
<dbReference type="SUPFAM" id="SSF55811">
    <property type="entry name" value="Nudix"/>
    <property type="match status" value="1"/>
</dbReference>
<evidence type="ECO:0000256" key="8">
    <source>
        <dbReference type="ARBA" id="ARBA00023229"/>
    </source>
</evidence>
<evidence type="ECO:0000256" key="10">
    <source>
        <dbReference type="NCBIfam" id="TIGR02150"/>
    </source>
</evidence>
<dbReference type="NCBIfam" id="NF002995">
    <property type="entry name" value="PRK03759.1"/>
    <property type="match status" value="1"/>
</dbReference>
<dbReference type="PANTHER" id="PTHR10885">
    <property type="entry name" value="ISOPENTENYL-DIPHOSPHATE DELTA-ISOMERASE"/>
    <property type="match status" value="1"/>
</dbReference>
<sequence length="171" mass="20260">MVILVNENDETIGYMSKLEAHQKGVLHRAFSVLIFNSQRQLLLQQRAIGKYHTPGKWTNTCCSHPYQDETPEEAAHRRLKEEMGIDAELKFLFKFQYKAPFDNELTEHEIDHVFIGFTDDLPSINKDEVNDFKYMYLNDIREDIVRNPDGYTAWFKIIIEGYHEYIERQLV</sequence>
<keyword evidence="5" id="KW-0479">Metal-binding</keyword>
<keyword evidence="14" id="KW-1185">Reference proteome</keyword>
<dbReference type="GO" id="GO:0046872">
    <property type="term" value="F:metal ion binding"/>
    <property type="evidence" value="ECO:0007669"/>
    <property type="project" value="UniProtKB-KW"/>
</dbReference>
<name>A0A2V3PSQ0_9BACT</name>
<reference evidence="13 14" key="1">
    <citation type="submission" date="2018-03" db="EMBL/GenBank/DDBJ databases">
        <title>Genomic Encyclopedia of Archaeal and Bacterial Type Strains, Phase II (KMG-II): from individual species to whole genera.</title>
        <authorList>
            <person name="Goeker M."/>
        </authorList>
    </citation>
    <scope>NUCLEOTIDE SEQUENCE [LARGE SCALE GENOMIC DNA]</scope>
    <source>
        <strain evidence="13 14">DSM 100214</strain>
    </source>
</reference>
<dbReference type="EMBL" id="QICL01000002">
    <property type="protein sequence ID" value="PXV68200.1"/>
    <property type="molecule type" value="Genomic_DNA"/>
</dbReference>
<dbReference type="CDD" id="cd02885">
    <property type="entry name" value="NUDIX_IPP_Isomerase"/>
    <property type="match status" value="1"/>
</dbReference>
<evidence type="ECO:0000256" key="6">
    <source>
        <dbReference type="ARBA" id="ARBA00022842"/>
    </source>
</evidence>
<evidence type="ECO:0000256" key="5">
    <source>
        <dbReference type="ARBA" id="ARBA00022723"/>
    </source>
</evidence>
<dbReference type="InterPro" id="IPR011876">
    <property type="entry name" value="IsopentenylPP_isomerase_typ1"/>
</dbReference>
<evidence type="ECO:0000256" key="3">
    <source>
        <dbReference type="ARBA" id="ARBA00012057"/>
    </source>
</evidence>
<keyword evidence="7" id="KW-0464">Manganese</keyword>
<dbReference type="NCBIfam" id="TIGR02150">
    <property type="entry name" value="IPP_isom_1"/>
    <property type="match status" value="1"/>
</dbReference>
<dbReference type="AlphaFoldDB" id="A0A2V3PSQ0"/>
<dbReference type="Proteomes" id="UP000247973">
    <property type="component" value="Unassembled WGS sequence"/>
</dbReference>